<protein>
    <recommendedName>
        <fullName evidence="3">Sel1 repeat family protein</fullName>
    </recommendedName>
</protein>
<dbReference type="InterPro" id="IPR011990">
    <property type="entry name" value="TPR-like_helical_dom_sf"/>
</dbReference>
<reference evidence="1 2" key="1">
    <citation type="journal article" date="2005" name="Arch. Microbiol.">
        <title>The genome sequence of an anaerobic aromatic-degrading denitrifying bacterium, strain EbN1.</title>
        <authorList>
            <person name="Rabus R."/>
            <person name="Kube M."/>
            <person name="Heider J."/>
            <person name="Beck A."/>
            <person name="Heitmann K."/>
            <person name="Widdel F."/>
            <person name="Reinhardt R."/>
        </authorList>
    </citation>
    <scope>NUCLEOTIDE SEQUENCE [LARGE SCALE GENOMIC DNA]</scope>
    <source>
        <strain evidence="1 2">EbN1</strain>
        <plasmid evidence="2">Plasmid pAzo1</plasmid>
    </source>
</reference>
<dbReference type="KEGG" id="eba:p1B169"/>
<dbReference type="AlphaFoldDB" id="Q5NX43"/>
<gene>
    <name evidence="1" type="ORF">p1B169</name>
</gene>
<dbReference type="EMBL" id="CR555307">
    <property type="protein sequence ID" value="CAI10371.1"/>
    <property type="molecule type" value="Genomic_DNA"/>
</dbReference>
<keyword evidence="2" id="KW-1185">Reference proteome</keyword>
<keyword evidence="1" id="KW-0614">Plasmid</keyword>
<accession>Q5NX43</accession>
<evidence type="ECO:0000313" key="2">
    <source>
        <dbReference type="Proteomes" id="UP000006552"/>
    </source>
</evidence>
<organism evidence="1 2">
    <name type="scientific">Aromatoleum aromaticum (strain DSM 19018 / LMG 30748 / EbN1)</name>
    <name type="common">Azoarcus sp. (strain EbN1)</name>
    <dbReference type="NCBI Taxonomy" id="76114"/>
    <lineage>
        <taxon>Bacteria</taxon>
        <taxon>Pseudomonadati</taxon>
        <taxon>Pseudomonadota</taxon>
        <taxon>Betaproteobacteria</taxon>
        <taxon>Rhodocyclales</taxon>
        <taxon>Rhodocyclaceae</taxon>
        <taxon>Aromatoleum</taxon>
    </lineage>
</organism>
<name>Q5NX43_AROAE</name>
<dbReference type="SUPFAM" id="SSF81901">
    <property type="entry name" value="HCP-like"/>
    <property type="match status" value="1"/>
</dbReference>
<geneLocation type="plasmid" evidence="2">
    <name>pAzo1</name>
</geneLocation>
<evidence type="ECO:0000313" key="1">
    <source>
        <dbReference type="EMBL" id="CAI10371.1"/>
    </source>
</evidence>
<dbReference type="HOGENOM" id="CLU_961873_0_0_4"/>
<dbReference type="Gene3D" id="1.25.40.10">
    <property type="entry name" value="Tetratricopeptide repeat domain"/>
    <property type="match status" value="1"/>
</dbReference>
<dbReference type="Proteomes" id="UP000006552">
    <property type="component" value="Plasmid 1"/>
</dbReference>
<evidence type="ECO:0008006" key="3">
    <source>
        <dbReference type="Google" id="ProtNLM"/>
    </source>
</evidence>
<proteinExistence type="predicted"/>
<sequence length="289" mass="31512">MDRGIQAAADAASSVSSWATTGVESTEATSAWRAFKGRNKNALVRLERLADRGNADAQNYVGHIYAEGLSRQKKAEDVAAIAARYFAQAAQSGHAVGTYNFALMQLKGAGVQFDEKRAMYAMNIVKDQIPAAAVHLALYHYKRNEYGIAWQNAQFAASRGEAMGAYIAGKMLHEGTASGGSSRQIRGYLLDAAKSYISDAAWIVATTYDDDASTADSLMLSRAYRLIAVGMERSGSKQTPQILAGLSTQEARRAQNFAQNWFKRFKKPDNASYMKTLAEQPAILPPRTY</sequence>